<organism evidence="3 4">
    <name type="scientific">Georgenia satyanarayanai</name>
    <dbReference type="NCBI Taxonomy" id="860221"/>
    <lineage>
        <taxon>Bacteria</taxon>
        <taxon>Bacillati</taxon>
        <taxon>Actinomycetota</taxon>
        <taxon>Actinomycetes</taxon>
        <taxon>Micrococcales</taxon>
        <taxon>Bogoriellaceae</taxon>
        <taxon>Georgenia</taxon>
    </lineage>
</organism>
<dbReference type="NCBIfam" id="TIGR03559">
    <property type="entry name" value="F420_Rv3520c"/>
    <property type="match status" value="1"/>
</dbReference>
<dbReference type="PANTHER" id="PTHR43244">
    <property type="match status" value="1"/>
</dbReference>
<dbReference type="InterPro" id="IPR011251">
    <property type="entry name" value="Luciferase-like_dom"/>
</dbReference>
<proteinExistence type="predicted"/>
<accession>A0A2Y9ANA8</accession>
<evidence type="ECO:0000313" key="3">
    <source>
        <dbReference type="EMBL" id="SSA45546.1"/>
    </source>
</evidence>
<dbReference type="InterPro" id="IPR019951">
    <property type="entry name" value="F420_OxRdatse_Rv3520c_pred"/>
</dbReference>
<reference evidence="3 4" key="1">
    <citation type="submission" date="2016-10" db="EMBL/GenBank/DDBJ databases">
        <authorList>
            <person name="Cai Z."/>
        </authorList>
    </citation>
    <scope>NUCLEOTIDE SEQUENCE [LARGE SCALE GENOMIC DNA]</scope>
    <source>
        <strain evidence="3 4">CGMCC 1.10826</strain>
    </source>
</reference>
<evidence type="ECO:0000259" key="2">
    <source>
        <dbReference type="Pfam" id="PF00296"/>
    </source>
</evidence>
<dbReference type="EMBL" id="UETB01000014">
    <property type="protein sequence ID" value="SSA45546.1"/>
    <property type="molecule type" value="Genomic_DNA"/>
</dbReference>
<dbReference type="Pfam" id="PF00296">
    <property type="entry name" value="Bac_luciferase"/>
    <property type="match status" value="1"/>
</dbReference>
<dbReference type="CDD" id="cd01097">
    <property type="entry name" value="Tetrahydromethanopterin_reductase"/>
    <property type="match status" value="1"/>
</dbReference>
<dbReference type="PANTHER" id="PTHR43244:SF1">
    <property type="entry name" value="5,10-METHYLENETETRAHYDROMETHANOPTERIN REDUCTASE"/>
    <property type="match status" value="1"/>
</dbReference>
<dbReference type="SUPFAM" id="SSF51679">
    <property type="entry name" value="Bacterial luciferase-like"/>
    <property type="match status" value="1"/>
</dbReference>
<dbReference type="Gene3D" id="3.20.20.30">
    <property type="entry name" value="Luciferase-like domain"/>
    <property type="match status" value="1"/>
</dbReference>
<protein>
    <submittedName>
        <fullName evidence="3">Probable F420-dependent oxidoreductase, Rv3520c family</fullName>
    </submittedName>
</protein>
<dbReference type="InterPro" id="IPR036661">
    <property type="entry name" value="Luciferase-like_sf"/>
</dbReference>
<dbReference type="GO" id="GO:0016705">
    <property type="term" value="F:oxidoreductase activity, acting on paired donors, with incorporation or reduction of molecular oxygen"/>
    <property type="evidence" value="ECO:0007669"/>
    <property type="project" value="InterPro"/>
</dbReference>
<name>A0A2Y9ANA8_9MICO</name>
<feature type="domain" description="Luciferase-like" evidence="2">
    <location>
        <begin position="24"/>
        <end position="335"/>
    </location>
</feature>
<keyword evidence="1" id="KW-0560">Oxidoreductase</keyword>
<sequence length="355" mass="37649">MTDDGAPRPALRVGLHLGYWSSGPPAGAERAVELAEAAGLDSVWTAEAYGSDALTPLAWWGARTTRLRLGTGIAQLSARTPTATAMAALTLDHLSGGRFVLGLGASGPQVVEGWYGQPYPRPLERTREYVDVVRQVLRREAPVEAAGRHYRLPLTGEGTTDEGKALRPTLHPLRADLPIHLAAQGPRNVVLAAEIGDGWLPAFHAPRLDGWAREQLAAGFARRSPDLPPADRFEVNVSLPVAVGNDIEAAADLLRPHIALYVGGMGSQRSNFHREAVERLGHEAACAEVARLWAAGDRAGAARAVPTELVLDVALAGRPEQLREQLAAWHGTVATGVLLQLPPAAVPAVVEALAV</sequence>
<keyword evidence="4" id="KW-1185">Reference proteome</keyword>
<gene>
    <name evidence="3" type="ORF">SAMN05216184_11471</name>
</gene>
<dbReference type="AlphaFoldDB" id="A0A2Y9ANA8"/>
<dbReference type="Proteomes" id="UP000250222">
    <property type="component" value="Unassembled WGS sequence"/>
</dbReference>
<evidence type="ECO:0000256" key="1">
    <source>
        <dbReference type="ARBA" id="ARBA00023002"/>
    </source>
</evidence>
<evidence type="ECO:0000313" key="4">
    <source>
        <dbReference type="Proteomes" id="UP000250222"/>
    </source>
</evidence>
<dbReference type="InterPro" id="IPR050564">
    <property type="entry name" value="F420-G6PD/mer"/>
</dbReference>